<dbReference type="RefSeq" id="WP_067970275.1">
    <property type="nucleotide sequence ID" value="NZ_CP015009.1"/>
</dbReference>
<evidence type="ECO:0000313" key="3">
    <source>
        <dbReference type="EMBL" id="AMS45515.1"/>
    </source>
</evidence>
<evidence type="ECO:0000313" key="5">
    <source>
        <dbReference type="Proteomes" id="UP000075755"/>
    </source>
</evidence>
<dbReference type="CDD" id="cd19091">
    <property type="entry name" value="AKR_PsAKR"/>
    <property type="match status" value="1"/>
</dbReference>
<proteinExistence type="predicted"/>
<dbReference type="AlphaFoldDB" id="A0AAC8YW41"/>
<dbReference type="InterPro" id="IPR036812">
    <property type="entry name" value="NAD(P)_OxRdtase_dom_sf"/>
</dbReference>
<dbReference type="PANTHER" id="PTHR43364">
    <property type="entry name" value="NADH-SPECIFIC METHYLGLYOXAL REDUCTASE-RELATED"/>
    <property type="match status" value="1"/>
</dbReference>
<dbReference type="Pfam" id="PF00248">
    <property type="entry name" value="Aldo_ket_red"/>
    <property type="match status" value="1"/>
</dbReference>
<keyword evidence="6" id="KW-1185">Reference proteome</keyword>
<dbReference type="GO" id="GO:0005829">
    <property type="term" value="C:cytosol"/>
    <property type="evidence" value="ECO:0007669"/>
    <property type="project" value="UniProtKB-ARBA"/>
</dbReference>
<keyword evidence="1" id="KW-0560">Oxidoreductase</keyword>
<sequence length="349" mass="37591">MQYKLFGKTGLLVSELGFGTMTFGDAHRSDIAGVDQAGADALLRRALDAGVNLIDTADMYSSGQSEVITGQSLRNLGVRREDVIVATKAFGPVGGGPNDRGSSRGHILDAAAASLNRLQLDHIDLYQLQGFDPLTPMEESLGALDHLVRSGMVRYVGVSNWAAWQIATGMGVISQRQLTPISSVQAYYSLAGRDLDHEIVPFLQSSGLGLIVWSPLAGGLLSGKFSRSHQTENGSRRSGGAFPPVNVDKAWDLIDLLGNIAGERSVSVAQVALLAWLLHQPSVTSVLLGAKRVDQLDDNLKAADLVLTTAEIELLDRASAPEPTYPRWMNQIFDAGRGQQSLDMQRRMR</sequence>
<protein>
    <submittedName>
        <fullName evidence="3">Aldo/keto reductase</fullName>
    </submittedName>
    <submittedName>
        <fullName evidence="4">Aryl-alcohol dehydrogenase-like predicted oxidoreductase</fullName>
    </submittedName>
</protein>
<dbReference type="InterPro" id="IPR023210">
    <property type="entry name" value="NADP_OxRdtase_dom"/>
</dbReference>
<gene>
    <name evidence="3" type="ORF">AA2016_6625</name>
    <name evidence="4" type="ORF">FHS67_004930</name>
</gene>
<geneLocation type="plasmid" evidence="3 5">
    <name>pAA04</name>
</geneLocation>
<reference evidence="3 5" key="1">
    <citation type="submission" date="2016-03" db="EMBL/GenBank/DDBJ databases">
        <title>Complete genome of Aminobacter aminovorans KCTC 2477.</title>
        <authorList>
            <person name="Kim K.M."/>
        </authorList>
    </citation>
    <scope>NUCLEOTIDE SEQUENCE [LARGE SCALE GENOMIC DNA]</scope>
    <source>
        <strain evidence="3 5">KCTC 2477</strain>
        <plasmid evidence="3 5">pAA04</plasmid>
    </source>
</reference>
<evidence type="ECO:0000313" key="4">
    <source>
        <dbReference type="EMBL" id="MBB3708590.1"/>
    </source>
</evidence>
<dbReference type="PANTHER" id="PTHR43364:SF18">
    <property type="entry name" value="OXIDOREDUCTASE"/>
    <property type="match status" value="1"/>
</dbReference>
<reference evidence="4 6" key="2">
    <citation type="submission" date="2020-08" db="EMBL/GenBank/DDBJ databases">
        <title>Genomic Encyclopedia of Type Strains, Phase IV (KMG-IV): sequencing the most valuable type-strain genomes for metagenomic binning, comparative biology and taxonomic classification.</title>
        <authorList>
            <person name="Goeker M."/>
        </authorList>
    </citation>
    <scope>NUCLEOTIDE SEQUENCE [LARGE SCALE GENOMIC DNA]</scope>
    <source>
        <strain evidence="4 6">DSM 10368</strain>
    </source>
</reference>
<dbReference type="SUPFAM" id="SSF51430">
    <property type="entry name" value="NAD(P)-linked oxidoreductase"/>
    <property type="match status" value="1"/>
</dbReference>
<evidence type="ECO:0000256" key="1">
    <source>
        <dbReference type="ARBA" id="ARBA00023002"/>
    </source>
</evidence>
<name>A0AAC8YW41_AMIAI</name>
<keyword evidence="3" id="KW-0614">Plasmid</keyword>
<dbReference type="Proteomes" id="UP000577697">
    <property type="component" value="Unassembled WGS sequence"/>
</dbReference>
<dbReference type="Gene3D" id="3.20.20.100">
    <property type="entry name" value="NADP-dependent oxidoreductase domain"/>
    <property type="match status" value="1"/>
</dbReference>
<dbReference type="FunFam" id="3.20.20.100:FF:000004">
    <property type="entry name" value="Oxidoreductase, aldo/keto reductase"/>
    <property type="match status" value="1"/>
</dbReference>
<organism evidence="3 5">
    <name type="scientific">Aminobacter aminovorans</name>
    <name type="common">Chelatobacter heintzii</name>
    <dbReference type="NCBI Taxonomy" id="83263"/>
    <lineage>
        <taxon>Bacteria</taxon>
        <taxon>Pseudomonadati</taxon>
        <taxon>Pseudomonadota</taxon>
        <taxon>Alphaproteobacteria</taxon>
        <taxon>Hyphomicrobiales</taxon>
        <taxon>Phyllobacteriaceae</taxon>
        <taxon>Aminobacter</taxon>
    </lineage>
</organism>
<feature type="domain" description="NADP-dependent oxidoreductase" evidence="2">
    <location>
        <begin position="15"/>
        <end position="318"/>
    </location>
</feature>
<dbReference type="KEGG" id="aak:AA2016_6625"/>
<dbReference type="InterPro" id="IPR050523">
    <property type="entry name" value="AKR_Detox_Biosynth"/>
</dbReference>
<evidence type="ECO:0000259" key="2">
    <source>
        <dbReference type="Pfam" id="PF00248"/>
    </source>
</evidence>
<dbReference type="EMBL" id="CP015009">
    <property type="protein sequence ID" value="AMS45515.1"/>
    <property type="molecule type" value="Genomic_DNA"/>
</dbReference>
<evidence type="ECO:0000313" key="6">
    <source>
        <dbReference type="Proteomes" id="UP000577697"/>
    </source>
</evidence>
<accession>A0AAC8YW41</accession>
<dbReference type="EMBL" id="JACICB010000021">
    <property type="protein sequence ID" value="MBB3708590.1"/>
    <property type="molecule type" value="Genomic_DNA"/>
</dbReference>
<dbReference type="Proteomes" id="UP000075755">
    <property type="component" value="Plasmid pAA04"/>
</dbReference>
<dbReference type="GO" id="GO:0016491">
    <property type="term" value="F:oxidoreductase activity"/>
    <property type="evidence" value="ECO:0007669"/>
    <property type="project" value="UniProtKB-KW"/>
</dbReference>